<evidence type="ECO:0000313" key="10">
    <source>
        <dbReference type="Proteomes" id="UP000007148"/>
    </source>
</evidence>
<evidence type="ECO:0000256" key="1">
    <source>
        <dbReference type="ARBA" id="ARBA00008780"/>
    </source>
</evidence>
<dbReference type="HOGENOM" id="CLU_013227_1_0_1"/>
<name>G4TT17_SERID</name>
<keyword evidence="3 5" id="KW-0442">Lipid degradation</keyword>
<dbReference type="OrthoDB" id="4084751at2759"/>
<comment type="catalytic activity">
    <reaction evidence="6">
        <text>a 1-acyl-sn-glycero-3-phosphocholine + H2O = sn-glycerol 3-phosphocholine + a fatty acid + H(+)</text>
        <dbReference type="Rhea" id="RHEA:15177"/>
        <dbReference type="ChEBI" id="CHEBI:15377"/>
        <dbReference type="ChEBI" id="CHEBI:15378"/>
        <dbReference type="ChEBI" id="CHEBI:16870"/>
        <dbReference type="ChEBI" id="CHEBI:28868"/>
        <dbReference type="ChEBI" id="CHEBI:58168"/>
        <dbReference type="EC" id="3.1.1.5"/>
    </reaction>
</comment>
<comment type="similarity">
    <text evidence="1 6">Belongs to the lysophospholipase family.</text>
</comment>
<dbReference type="InterPro" id="IPR016035">
    <property type="entry name" value="Acyl_Trfase/lysoPLipase"/>
</dbReference>
<gene>
    <name evidence="9" type="ORF">PIIN_08413</name>
</gene>
<evidence type="ECO:0000313" key="9">
    <source>
        <dbReference type="EMBL" id="CCA74460.1"/>
    </source>
</evidence>
<evidence type="ECO:0000259" key="8">
    <source>
        <dbReference type="PROSITE" id="PS51210"/>
    </source>
</evidence>
<comment type="caution">
    <text evidence="9">The sequence shown here is derived from an EMBL/GenBank/DDBJ whole genome shotgun (WGS) entry which is preliminary data.</text>
</comment>
<keyword evidence="2 5" id="KW-0378">Hydrolase</keyword>
<evidence type="ECO:0000256" key="6">
    <source>
        <dbReference type="RuleBase" id="RU362103"/>
    </source>
</evidence>
<evidence type="ECO:0000256" key="7">
    <source>
        <dbReference type="SAM" id="MobiDB-lite"/>
    </source>
</evidence>
<accession>G4TT17</accession>
<dbReference type="InParanoid" id="G4TT17"/>
<dbReference type="PANTHER" id="PTHR10728">
    <property type="entry name" value="CYTOSOLIC PHOSPHOLIPASE A2"/>
    <property type="match status" value="1"/>
</dbReference>
<reference evidence="9 10" key="1">
    <citation type="journal article" date="2011" name="PLoS Pathog.">
        <title>Endophytic Life Strategies Decoded by Genome and Transcriptome Analyses of the Mutualistic Root Symbiont Piriformospora indica.</title>
        <authorList>
            <person name="Zuccaro A."/>
            <person name="Lahrmann U."/>
            <person name="Guldener U."/>
            <person name="Langen G."/>
            <person name="Pfiffi S."/>
            <person name="Biedenkopf D."/>
            <person name="Wong P."/>
            <person name="Samans B."/>
            <person name="Grimm C."/>
            <person name="Basiewicz M."/>
            <person name="Murat C."/>
            <person name="Martin F."/>
            <person name="Kogel K.H."/>
        </authorList>
    </citation>
    <scope>NUCLEOTIDE SEQUENCE [LARGE SCALE GENOMIC DNA]</scope>
    <source>
        <strain evidence="9 10">DSM 11827</strain>
    </source>
</reference>
<evidence type="ECO:0000256" key="4">
    <source>
        <dbReference type="ARBA" id="ARBA00023098"/>
    </source>
</evidence>
<evidence type="ECO:0000256" key="3">
    <source>
        <dbReference type="ARBA" id="ARBA00022963"/>
    </source>
</evidence>
<dbReference type="GO" id="GO:0004623">
    <property type="term" value="F:phospholipase A2 activity"/>
    <property type="evidence" value="ECO:0007669"/>
    <property type="project" value="TreeGrafter"/>
</dbReference>
<feature type="region of interest" description="Disordered" evidence="7">
    <location>
        <begin position="589"/>
        <end position="688"/>
    </location>
</feature>
<dbReference type="eggNOG" id="KOG1325">
    <property type="taxonomic scope" value="Eukaryota"/>
</dbReference>
<organism evidence="9 10">
    <name type="scientific">Serendipita indica (strain DSM 11827)</name>
    <name type="common">Root endophyte fungus</name>
    <name type="synonym">Piriformospora indica</name>
    <dbReference type="NCBI Taxonomy" id="1109443"/>
    <lineage>
        <taxon>Eukaryota</taxon>
        <taxon>Fungi</taxon>
        <taxon>Dikarya</taxon>
        <taxon>Basidiomycota</taxon>
        <taxon>Agaricomycotina</taxon>
        <taxon>Agaricomycetes</taxon>
        <taxon>Sebacinales</taxon>
        <taxon>Serendipitaceae</taxon>
        <taxon>Serendipita</taxon>
    </lineage>
</organism>
<dbReference type="GO" id="GO:0046475">
    <property type="term" value="P:glycerophospholipid catabolic process"/>
    <property type="evidence" value="ECO:0007669"/>
    <property type="project" value="TreeGrafter"/>
</dbReference>
<sequence length="817" mass="91858">MRLNPHIHDASPILDDDVHSSFTAWFIWAPLVSASALFLAATTSADYKAVRRHFTDSTGESKKTSKKEHSTEDEWTKPLTSLFGLDAPEEPKHEEQTGLGWRGLQFVRDSLSLDAIPSITASWIWPESIVNLQSRIQALLVAIGRGPGSLYAEIVEESKNAPEMNWDARVRLGEDLCVAEKAYLRERKRRMKTSFANFLGVDEKEIHPEDIPIVAIAASGGGYRAMTNTAGSLVGAKEMGLLDCITYMAGISGSCWALGVLYSGIPAVKGSVPDPRRAAEHIKDRVSKTFFDTVTLDLLTTPPTNKYLLSGLLLKVTAPLGSVSLTDIYGTLISSRLFVPSDLDALDPDNLSLHKFRRFVDSGAMPLPIFTAIQHEIPPDTQKSLTEVEEQRDYLVDSTRYNMLKQEEQDLQSKTRWLWYEFTPYEVGCDELGAWVPSWSFGRQFENGQNVERRPELSFTILSGIYASAFCATLKARTQPANLPWSLYSWIAEVIDENKEDFGAIHPVVPNQLPNFVKGLDGQLREGSPADITTRDTLGFMDAGAELNIPYYPLLRRDVDCIIALDASADSQDLWFTRAEEYANRRGLSTWPKGAHWPIELNSPESPKDGNGKSNGSRGRDEESTNANRRLAESQESQVREQTERQKQQDQREIPERSDGSQVEMEPKPAPAESSSTIPEGTDTPNNLEQQPLQAVSIWIGSSKDADAEQSRFEDLTEEQLAQRDGIGIVYMPLIPNANVAPGWDPSTISTWRREMDPRETENLLSVAKANFMEGDEKIRRLLRAMWLRKRREREWREHHRRLRQLEAAIERHISPH</sequence>
<keyword evidence="10" id="KW-1185">Reference proteome</keyword>
<dbReference type="PANTHER" id="PTHR10728:SF40">
    <property type="entry name" value="PATATIN FAMILY PROTEIN"/>
    <property type="match status" value="1"/>
</dbReference>
<dbReference type="SMART" id="SM00022">
    <property type="entry name" value="PLAc"/>
    <property type="match status" value="1"/>
</dbReference>
<dbReference type="SUPFAM" id="SSF52151">
    <property type="entry name" value="FabD/lysophospholipase-like"/>
    <property type="match status" value="1"/>
</dbReference>
<dbReference type="EC" id="3.1.1.5" evidence="6"/>
<keyword evidence="4 5" id="KW-0443">Lipid metabolism</keyword>
<dbReference type="EMBL" id="CAFZ01000315">
    <property type="protein sequence ID" value="CCA74460.1"/>
    <property type="molecule type" value="Genomic_DNA"/>
</dbReference>
<dbReference type="GO" id="GO:0005829">
    <property type="term" value="C:cytosol"/>
    <property type="evidence" value="ECO:0007669"/>
    <property type="project" value="TreeGrafter"/>
</dbReference>
<dbReference type="InterPro" id="IPR002642">
    <property type="entry name" value="LysoPLipase_cat_dom"/>
</dbReference>
<evidence type="ECO:0000256" key="2">
    <source>
        <dbReference type="ARBA" id="ARBA00022801"/>
    </source>
</evidence>
<feature type="domain" description="PLA2c" evidence="8">
    <location>
        <begin position="160"/>
        <end position="575"/>
    </location>
</feature>
<evidence type="ECO:0000256" key="5">
    <source>
        <dbReference type="PROSITE-ProRule" id="PRU00555"/>
    </source>
</evidence>
<dbReference type="STRING" id="1109443.G4TT17"/>
<dbReference type="OMA" id="WALGRRF"/>
<proteinExistence type="inferred from homology"/>
<dbReference type="Gene3D" id="3.40.1090.10">
    <property type="entry name" value="Cytosolic phospholipase A2 catalytic domain"/>
    <property type="match status" value="1"/>
</dbReference>
<dbReference type="Pfam" id="PF01735">
    <property type="entry name" value="PLA2_B"/>
    <property type="match status" value="1"/>
</dbReference>
<dbReference type="Proteomes" id="UP000007148">
    <property type="component" value="Unassembled WGS sequence"/>
</dbReference>
<dbReference type="AlphaFoldDB" id="G4TT17"/>
<dbReference type="GO" id="GO:0004622">
    <property type="term" value="F:phosphatidylcholine lysophospholipase activity"/>
    <property type="evidence" value="ECO:0007669"/>
    <property type="project" value="UniProtKB-EC"/>
</dbReference>
<dbReference type="PROSITE" id="PS51210">
    <property type="entry name" value="PLA2C"/>
    <property type="match status" value="1"/>
</dbReference>
<feature type="compositionally biased region" description="Polar residues" evidence="7">
    <location>
        <begin position="673"/>
        <end position="688"/>
    </location>
</feature>
<protein>
    <recommendedName>
        <fullName evidence="6">Lysophospholipase</fullName>
        <ecNumber evidence="6">3.1.1.5</ecNumber>
    </recommendedName>
</protein>
<feature type="compositionally biased region" description="Basic and acidic residues" evidence="7">
    <location>
        <begin position="630"/>
        <end position="659"/>
    </location>
</feature>